<evidence type="ECO:0000313" key="1">
    <source>
        <dbReference type="EMBL" id="KAI0046113.1"/>
    </source>
</evidence>
<accession>A0ACB8RPT0</accession>
<sequence length="250" mass="25054">MEPGHGSSLWTRVAAAASNMTVNVSKAWASNITTYSGERTVSFFWVSHIYTDASRRNAPGAGVAPHACHEGVPPGEGARPVGPPGVAFRRPGARGAPCGNAAPVRRLRRPRPRPRPCPGGCARPAQSGTQGHLRGGSGEACGYACPAYACGRRGGERGAVARYGPAEGATRCEEARCAAAGGGRGAGGLCAAGCGSSTCRDFTSCAAACGPAVAACACWGAAAVLKPGCVFTARQICGGSGVHTYGCDCC</sequence>
<gene>
    <name evidence="1" type="ORF">FA95DRAFT_1419202</name>
</gene>
<protein>
    <submittedName>
        <fullName evidence="1">Uncharacterized protein</fullName>
    </submittedName>
</protein>
<dbReference type="Proteomes" id="UP000814033">
    <property type="component" value="Unassembled WGS sequence"/>
</dbReference>
<reference evidence="1" key="2">
    <citation type="journal article" date="2022" name="New Phytol.">
        <title>Evolutionary transition to the ectomycorrhizal habit in the genomes of a hyperdiverse lineage of mushroom-forming fungi.</title>
        <authorList>
            <person name="Looney B."/>
            <person name="Miyauchi S."/>
            <person name="Morin E."/>
            <person name="Drula E."/>
            <person name="Courty P.E."/>
            <person name="Kohler A."/>
            <person name="Kuo A."/>
            <person name="LaButti K."/>
            <person name="Pangilinan J."/>
            <person name="Lipzen A."/>
            <person name="Riley R."/>
            <person name="Andreopoulos W."/>
            <person name="He G."/>
            <person name="Johnson J."/>
            <person name="Nolan M."/>
            <person name="Tritt A."/>
            <person name="Barry K.W."/>
            <person name="Grigoriev I.V."/>
            <person name="Nagy L.G."/>
            <person name="Hibbett D."/>
            <person name="Henrissat B."/>
            <person name="Matheny P.B."/>
            <person name="Labbe J."/>
            <person name="Martin F.M."/>
        </authorList>
    </citation>
    <scope>NUCLEOTIDE SEQUENCE</scope>
    <source>
        <strain evidence="1">FP105234-sp</strain>
    </source>
</reference>
<proteinExistence type="predicted"/>
<keyword evidence="2" id="KW-1185">Reference proteome</keyword>
<comment type="caution">
    <text evidence="1">The sequence shown here is derived from an EMBL/GenBank/DDBJ whole genome shotgun (WGS) entry which is preliminary data.</text>
</comment>
<evidence type="ECO:0000313" key="2">
    <source>
        <dbReference type="Proteomes" id="UP000814033"/>
    </source>
</evidence>
<dbReference type="EMBL" id="MU275934">
    <property type="protein sequence ID" value="KAI0046113.1"/>
    <property type="molecule type" value="Genomic_DNA"/>
</dbReference>
<name>A0ACB8RPT0_9AGAM</name>
<organism evidence="1 2">
    <name type="scientific">Auriscalpium vulgare</name>
    <dbReference type="NCBI Taxonomy" id="40419"/>
    <lineage>
        <taxon>Eukaryota</taxon>
        <taxon>Fungi</taxon>
        <taxon>Dikarya</taxon>
        <taxon>Basidiomycota</taxon>
        <taxon>Agaricomycotina</taxon>
        <taxon>Agaricomycetes</taxon>
        <taxon>Russulales</taxon>
        <taxon>Auriscalpiaceae</taxon>
        <taxon>Auriscalpium</taxon>
    </lineage>
</organism>
<reference evidence="1" key="1">
    <citation type="submission" date="2021-02" db="EMBL/GenBank/DDBJ databases">
        <authorList>
            <consortium name="DOE Joint Genome Institute"/>
            <person name="Ahrendt S."/>
            <person name="Looney B.P."/>
            <person name="Miyauchi S."/>
            <person name="Morin E."/>
            <person name="Drula E."/>
            <person name="Courty P.E."/>
            <person name="Chicoki N."/>
            <person name="Fauchery L."/>
            <person name="Kohler A."/>
            <person name="Kuo A."/>
            <person name="Labutti K."/>
            <person name="Pangilinan J."/>
            <person name="Lipzen A."/>
            <person name="Riley R."/>
            <person name="Andreopoulos W."/>
            <person name="He G."/>
            <person name="Johnson J."/>
            <person name="Barry K.W."/>
            <person name="Grigoriev I.V."/>
            <person name="Nagy L."/>
            <person name="Hibbett D."/>
            <person name="Henrissat B."/>
            <person name="Matheny P.B."/>
            <person name="Labbe J."/>
            <person name="Martin F."/>
        </authorList>
    </citation>
    <scope>NUCLEOTIDE SEQUENCE</scope>
    <source>
        <strain evidence="1">FP105234-sp</strain>
    </source>
</reference>